<dbReference type="Gene3D" id="3.40.50.720">
    <property type="entry name" value="NAD(P)-binding Rossmann-like Domain"/>
    <property type="match status" value="1"/>
</dbReference>
<dbReference type="RefSeq" id="WP_344611427.1">
    <property type="nucleotide sequence ID" value="NZ_BAAARV010000015.1"/>
</dbReference>
<proteinExistence type="predicted"/>
<accession>A0ABN3FPM6</accession>
<dbReference type="Gene3D" id="3.30.1780.10">
    <property type="entry name" value="ornithine cyclodeaminase, domain 1"/>
    <property type="match status" value="1"/>
</dbReference>
<dbReference type="EMBL" id="BAAARV010000015">
    <property type="protein sequence ID" value="GAA2334592.1"/>
    <property type="molecule type" value="Genomic_DNA"/>
</dbReference>
<gene>
    <name evidence="1" type="ORF">GCM10010170_014130</name>
</gene>
<sequence>MIHYYDADDIARLLPPAEAVAAIEAALRGGLDPAAGVARSSVPLPAGELLLMPAASGTHAGVKLATVAPGNAALGLPRINAVYVLFDGATLRPAALLDGAALTTLRTPAVSVAAVRGHLPPGPLRLVVFGAGPQGIGHVATLAAVAGLSTADVVVRDPAAARVAGVRVLRAGTPEVAEALAAADVVVCATTARTPLFDSAVLRDQAVVIAVGSHEPDARELDAALFRRSTVVVEDVATALRECGDVVLAIAEGALTADRLIPMRDAAHAGGKPLVFKGSGMAWQDLVVAEAVVGRGWPGAPRS</sequence>
<dbReference type="Pfam" id="PF02423">
    <property type="entry name" value="OCD_Mu_crystall"/>
    <property type="match status" value="1"/>
</dbReference>
<name>A0ABN3FPM6_9ACTN</name>
<evidence type="ECO:0000313" key="2">
    <source>
        <dbReference type="Proteomes" id="UP001501444"/>
    </source>
</evidence>
<dbReference type="InterPro" id="IPR036291">
    <property type="entry name" value="NAD(P)-bd_dom_sf"/>
</dbReference>
<comment type="caution">
    <text evidence="1">The sequence shown here is derived from an EMBL/GenBank/DDBJ whole genome shotgun (WGS) entry which is preliminary data.</text>
</comment>
<dbReference type="SUPFAM" id="SSF51735">
    <property type="entry name" value="NAD(P)-binding Rossmann-fold domains"/>
    <property type="match status" value="1"/>
</dbReference>
<evidence type="ECO:0000313" key="1">
    <source>
        <dbReference type="EMBL" id="GAA2334592.1"/>
    </source>
</evidence>
<dbReference type="Proteomes" id="UP001501444">
    <property type="component" value="Unassembled WGS sequence"/>
</dbReference>
<keyword evidence="2" id="KW-1185">Reference proteome</keyword>
<dbReference type="InterPro" id="IPR003462">
    <property type="entry name" value="ODC_Mu_crystall"/>
</dbReference>
<dbReference type="InterPro" id="IPR023401">
    <property type="entry name" value="ODC_N"/>
</dbReference>
<dbReference type="PANTHER" id="PTHR13812">
    <property type="entry name" value="KETIMINE REDUCTASE MU-CRYSTALLIN"/>
    <property type="match status" value="1"/>
</dbReference>
<organism evidence="1 2">
    <name type="scientific">Dactylosporangium salmoneum</name>
    <dbReference type="NCBI Taxonomy" id="53361"/>
    <lineage>
        <taxon>Bacteria</taxon>
        <taxon>Bacillati</taxon>
        <taxon>Actinomycetota</taxon>
        <taxon>Actinomycetes</taxon>
        <taxon>Micromonosporales</taxon>
        <taxon>Micromonosporaceae</taxon>
        <taxon>Dactylosporangium</taxon>
    </lineage>
</organism>
<protein>
    <submittedName>
        <fullName evidence="1">Ornithine cyclodeaminase</fullName>
    </submittedName>
</protein>
<reference evidence="1 2" key="1">
    <citation type="journal article" date="2019" name="Int. J. Syst. Evol. Microbiol.">
        <title>The Global Catalogue of Microorganisms (GCM) 10K type strain sequencing project: providing services to taxonomists for standard genome sequencing and annotation.</title>
        <authorList>
            <consortium name="The Broad Institute Genomics Platform"/>
            <consortium name="The Broad Institute Genome Sequencing Center for Infectious Disease"/>
            <person name="Wu L."/>
            <person name="Ma J."/>
        </authorList>
    </citation>
    <scope>NUCLEOTIDE SEQUENCE [LARGE SCALE GENOMIC DNA]</scope>
    <source>
        <strain evidence="1 2">JCM 3272</strain>
    </source>
</reference>
<dbReference type="PIRSF" id="PIRSF001439">
    <property type="entry name" value="CryM"/>
    <property type="match status" value="1"/>
</dbReference>
<dbReference type="PANTHER" id="PTHR13812:SF19">
    <property type="entry name" value="KETIMINE REDUCTASE MU-CRYSTALLIN"/>
    <property type="match status" value="1"/>
</dbReference>